<proteinExistence type="predicted"/>
<evidence type="ECO:0000313" key="2">
    <source>
        <dbReference type="EMBL" id="OCT76462.1"/>
    </source>
</evidence>
<feature type="compositionally biased region" description="Polar residues" evidence="1">
    <location>
        <begin position="89"/>
        <end position="106"/>
    </location>
</feature>
<accession>A0A974CNF1</accession>
<sequence length="133" mass="14575">MNLTRYWEAVTRKMFAPSFYKSNTLIQNNVALTRPIQSQTVCPKIAGVPLSLPTPKTCSPPSTPDLSSIKAESALKIALRQPLRKSGLRRNTSSRTRSKHPTSSPGTRKRNTRLRGNAGRGTITAIAGENWTG</sequence>
<reference evidence="3" key="1">
    <citation type="journal article" date="2016" name="Nature">
        <title>Genome evolution in the allotetraploid frog Xenopus laevis.</title>
        <authorList>
            <person name="Session A.M."/>
            <person name="Uno Y."/>
            <person name="Kwon T."/>
            <person name="Chapman J.A."/>
            <person name="Toyoda A."/>
            <person name="Takahashi S."/>
            <person name="Fukui A."/>
            <person name="Hikosaka A."/>
            <person name="Suzuki A."/>
            <person name="Kondo M."/>
            <person name="van Heeringen S.J."/>
            <person name="Quigley I."/>
            <person name="Heinz S."/>
            <person name="Ogino H."/>
            <person name="Ochi H."/>
            <person name="Hellsten U."/>
            <person name="Lyons J.B."/>
            <person name="Simakov O."/>
            <person name="Putnam N."/>
            <person name="Stites J."/>
            <person name="Kuroki Y."/>
            <person name="Tanaka T."/>
            <person name="Michiue T."/>
            <person name="Watanabe M."/>
            <person name="Bogdanovic O."/>
            <person name="Lister R."/>
            <person name="Georgiou G."/>
            <person name="Paranjpe S.S."/>
            <person name="van Kruijsbergen I."/>
            <person name="Shu S."/>
            <person name="Carlson J."/>
            <person name="Kinoshita T."/>
            <person name="Ohta Y."/>
            <person name="Mawaribuchi S."/>
            <person name="Jenkins J."/>
            <person name="Grimwood J."/>
            <person name="Schmutz J."/>
            <person name="Mitros T."/>
            <person name="Mozaffari S.V."/>
            <person name="Suzuki Y."/>
            <person name="Haramoto Y."/>
            <person name="Yamamoto T.S."/>
            <person name="Takagi C."/>
            <person name="Heald R."/>
            <person name="Miller K."/>
            <person name="Haudenschild C."/>
            <person name="Kitzman J."/>
            <person name="Nakayama T."/>
            <person name="Izutsu Y."/>
            <person name="Robert J."/>
            <person name="Fortriede J."/>
            <person name="Burns K."/>
            <person name="Lotay V."/>
            <person name="Karimi K."/>
            <person name="Yasuoka Y."/>
            <person name="Dichmann D.S."/>
            <person name="Flajnik M.F."/>
            <person name="Houston D.W."/>
            <person name="Shendure J."/>
            <person name="DuPasquier L."/>
            <person name="Vize P.D."/>
            <person name="Zorn A.M."/>
            <person name="Ito M."/>
            <person name="Marcotte E.M."/>
            <person name="Wallingford J.B."/>
            <person name="Ito Y."/>
            <person name="Asashima M."/>
            <person name="Ueno N."/>
            <person name="Matsuda Y."/>
            <person name="Veenstra G.J."/>
            <person name="Fujiyama A."/>
            <person name="Harland R.M."/>
            <person name="Taira M."/>
            <person name="Rokhsar D.S."/>
        </authorList>
    </citation>
    <scope>NUCLEOTIDE SEQUENCE [LARGE SCALE GENOMIC DNA]</scope>
    <source>
        <strain evidence="3">J</strain>
    </source>
</reference>
<evidence type="ECO:0000313" key="3">
    <source>
        <dbReference type="Proteomes" id="UP000694892"/>
    </source>
</evidence>
<protein>
    <submittedName>
        <fullName evidence="2">Uncharacterized protein</fullName>
    </submittedName>
</protein>
<gene>
    <name evidence="2" type="ORF">XELAEV_18031663mg</name>
</gene>
<dbReference type="EMBL" id="CM004476">
    <property type="protein sequence ID" value="OCT76462.1"/>
    <property type="molecule type" value="Genomic_DNA"/>
</dbReference>
<name>A0A974CNF1_XENLA</name>
<dbReference type="Proteomes" id="UP000694892">
    <property type="component" value="Chromosome 6L"/>
</dbReference>
<organism evidence="2 3">
    <name type="scientific">Xenopus laevis</name>
    <name type="common">African clawed frog</name>
    <dbReference type="NCBI Taxonomy" id="8355"/>
    <lineage>
        <taxon>Eukaryota</taxon>
        <taxon>Metazoa</taxon>
        <taxon>Chordata</taxon>
        <taxon>Craniata</taxon>
        <taxon>Vertebrata</taxon>
        <taxon>Euteleostomi</taxon>
        <taxon>Amphibia</taxon>
        <taxon>Batrachia</taxon>
        <taxon>Anura</taxon>
        <taxon>Pipoidea</taxon>
        <taxon>Pipidae</taxon>
        <taxon>Xenopodinae</taxon>
        <taxon>Xenopus</taxon>
        <taxon>Xenopus</taxon>
    </lineage>
</organism>
<evidence type="ECO:0000256" key="1">
    <source>
        <dbReference type="SAM" id="MobiDB-lite"/>
    </source>
</evidence>
<dbReference type="AlphaFoldDB" id="A0A974CNF1"/>
<feature type="region of interest" description="Disordered" evidence="1">
    <location>
        <begin position="80"/>
        <end position="121"/>
    </location>
</feature>